<organism evidence="1 2">
    <name type="scientific">Candidatus Uhrbacteria bacterium GW2011_GWA2_53_10</name>
    <dbReference type="NCBI Taxonomy" id="1618980"/>
    <lineage>
        <taxon>Bacteria</taxon>
        <taxon>Candidatus Uhriibacteriota</taxon>
    </lineage>
</organism>
<evidence type="ECO:0000313" key="1">
    <source>
        <dbReference type="EMBL" id="KKW32472.1"/>
    </source>
</evidence>
<feature type="non-terminal residue" evidence="1">
    <location>
        <position position="1"/>
    </location>
</feature>
<name>A0A0G1ZVT2_9BACT</name>
<proteinExistence type="predicted"/>
<evidence type="ECO:0000313" key="2">
    <source>
        <dbReference type="Proteomes" id="UP000034711"/>
    </source>
</evidence>
<comment type="caution">
    <text evidence="1">The sequence shown here is derived from an EMBL/GenBank/DDBJ whole genome shotgun (WGS) entry which is preliminary data.</text>
</comment>
<dbReference type="AlphaFoldDB" id="A0A0G1ZVT2"/>
<protein>
    <submittedName>
        <fullName evidence="1">Uncharacterized protein</fullName>
    </submittedName>
</protein>
<accession>A0A0G1ZVT2</accession>
<sequence>STDGRAWVSGRGMPGSSVGIMRHDDVQGPFTAVLGPVYEVSLTRVAAGEPLELMISYDGLGLGGVAPSDLALVRYDRSFGAWRVHPAVPDSVTRRLMTTISTGEAGLWAVGRIPSSEVPSSLEVLVSELLASPPSGAIAYRAQATVSTADSDFVFVGDELVRGGCGGNYTTSPFTTRTSSERRIGKATYRVHVLWNLQEGGCESPTRLLPE</sequence>
<reference evidence="1 2" key="1">
    <citation type="journal article" date="2015" name="Nature">
        <title>rRNA introns, odd ribosomes, and small enigmatic genomes across a large radiation of phyla.</title>
        <authorList>
            <person name="Brown C.T."/>
            <person name="Hug L.A."/>
            <person name="Thomas B.C."/>
            <person name="Sharon I."/>
            <person name="Castelle C.J."/>
            <person name="Singh A."/>
            <person name="Wilkins M.J."/>
            <person name="Williams K.H."/>
            <person name="Banfield J.F."/>
        </authorList>
    </citation>
    <scope>NUCLEOTIDE SEQUENCE [LARGE SCALE GENOMIC DNA]</scope>
</reference>
<dbReference type="EMBL" id="LCRI01000023">
    <property type="protein sequence ID" value="KKW32472.1"/>
    <property type="molecule type" value="Genomic_DNA"/>
</dbReference>
<dbReference type="Proteomes" id="UP000034711">
    <property type="component" value="Unassembled WGS sequence"/>
</dbReference>
<gene>
    <name evidence="1" type="ORF">UY77_C0023G0001</name>
</gene>